<dbReference type="OrthoDB" id="434972at2759"/>
<reference evidence="6 7" key="1">
    <citation type="submission" date="2019-02" db="EMBL/GenBank/DDBJ databases">
        <title>Genome sequencing of the rare red list fungi Bondarzewia mesenterica.</title>
        <authorList>
            <person name="Buettner E."/>
            <person name="Kellner H."/>
        </authorList>
    </citation>
    <scope>NUCLEOTIDE SEQUENCE [LARGE SCALE GENOMIC DNA]</scope>
    <source>
        <strain evidence="6 7">DSM 108281</strain>
    </source>
</reference>
<dbReference type="Proteomes" id="UP000310158">
    <property type="component" value="Unassembled WGS sequence"/>
</dbReference>
<comment type="subcellular location">
    <subcellularLocation>
        <location evidence="1">Membrane</location>
        <topology evidence="1">Multi-pass membrane protein</topology>
    </subcellularLocation>
</comment>
<keyword evidence="2 5" id="KW-0812">Transmembrane</keyword>
<evidence type="ECO:0000256" key="5">
    <source>
        <dbReference type="SAM" id="Phobius"/>
    </source>
</evidence>
<keyword evidence="4 5" id="KW-0472">Membrane</keyword>
<gene>
    <name evidence="6" type="ORF">EW146_g6221</name>
</gene>
<keyword evidence="7" id="KW-1185">Reference proteome</keyword>
<proteinExistence type="predicted"/>
<evidence type="ECO:0000256" key="2">
    <source>
        <dbReference type="ARBA" id="ARBA00022692"/>
    </source>
</evidence>
<sequence length="165" mass="18485">MWSAAYDTDLVLVTLGLIFTTFCYDELGLACHWAGKNLCNIGGYATFEIGATMIMGSRIKLDLISTAAVALSGMLIFTTIQVQDFPDVEGDNFSGRVTFPIYAPEFSRIFTLFMMLLWSVALSWYWDVGTITSALFVVLGGYVGARYYLWRTPDVDKRSYVIFNV</sequence>
<evidence type="ECO:0000313" key="7">
    <source>
        <dbReference type="Proteomes" id="UP000310158"/>
    </source>
</evidence>
<evidence type="ECO:0000313" key="6">
    <source>
        <dbReference type="EMBL" id="THH14068.1"/>
    </source>
</evidence>
<accession>A0A4S4LR33</accession>
<evidence type="ECO:0000256" key="1">
    <source>
        <dbReference type="ARBA" id="ARBA00004141"/>
    </source>
</evidence>
<dbReference type="InterPro" id="IPR000537">
    <property type="entry name" value="UbiA_prenyltransferase"/>
</dbReference>
<feature type="transmembrane region" description="Helical" evidence="5">
    <location>
        <begin position="131"/>
        <end position="149"/>
    </location>
</feature>
<dbReference type="AlphaFoldDB" id="A0A4S4LR33"/>
<dbReference type="GO" id="GO:0016020">
    <property type="term" value="C:membrane"/>
    <property type="evidence" value="ECO:0007669"/>
    <property type="project" value="UniProtKB-SubCell"/>
</dbReference>
<dbReference type="Pfam" id="PF01040">
    <property type="entry name" value="UbiA"/>
    <property type="match status" value="1"/>
</dbReference>
<evidence type="ECO:0000256" key="3">
    <source>
        <dbReference type="ARBA" id="ARBA00022989"/>
    </source>
</evidence>
<evidence type="ECO:0000256" key="4">
    <source>
        <dbReference type="ARBA" id="ARBA00023136"/>
    </source>
</evidence>
<dbReference type="GO" id="GO:0016765">
    <property type="term" value="F:transferase activity, transferring alkyl or aryl (other than methyl) groups"/>
    <property type="evidence" value="ECO:0007669"/>
    <property type="project" value="InterPro"/>
</dbReference>
<comment type="caution">
    <text evidence="6">The sequence shown here is derived from an EMBL/GenBank/DDBJ whole genome shotgun (WGS) entry which is preliminary data.</text>
</comment>
<organism evidence="6 7">
    <name type="scientific">Bondarzewia mesenterica</name>
    <dbReference type="NCBI Taxonomy" id="1095465"/>
    <lineage>
        <taxon>Eukaryota</taxon>
        <taxon>Fungi</taxon>
        <taxon>Dikarya</taxon>
        <taxon>Basidiomycota</taxon>
        <taxon>Agaricomycotina</taxon>
        <taxon>Agaricomycetes</taxon>
        <taxon>Russulales</taxon>
        <taxon>Bondarzewiaceae</taxon>
        <taxon>Bondarzewia</taxon>
    </lineage>
</organism>
<keyword evidence="3 5" id="KW-1133">Transmembrane helix</keyword>
<protein>
    <submittedName>
        <fullName evidence="6">Uncharacterized protein</fullName>
    </submittedName>
</protein>
<name>A0A4S4LR33_9AGAM</name>
<dbReference type="EMBL" id="SGPL01000305">
    <property type="protein sequence ID" value="THH14068.1"/>
    <property type="molecule type" value="Genomic_DNA"/>
</dbReference>